<evidence type="ECO:0000313" key="2">
    <source>
        <dbReference type="WBParaSite" id="GPUH_0001887301-mRNA-1"/>
    </source>
</evidence>
<protein>
    <submittedName>
        <fullName evidence="2">Lzipper-MIP1 domain-containing protein</fullName>
    </submittedName>
</protein>
<keyword evidence="1" id="KW-0175">Coiled coil</keyword>
<dbReference type="AlphaFoldDB" id="A0A183ED07"/>
<feature type="coiled-coil region" evidence="1">
    <location>
        <begin position="18"/>
        <end position="45"/>
    </location>
</feature>
<organism evidence="2">
    <name type="scientific">Gongylonema pulchrum</name>
    <dbReference type="NCBI Taxonomy" id="637853"/>
    <lineage>
        <taxon>Eukaryota</taxon>
        <taxon>Metazoa</taxon>
        <taxon>Ecdysozoa</taxon>
        <taxon>Nematoda</taxon>
        <taxon>Chromadorea</taxon>
        <taxon>Rhabditida</taxon>
        <taxon>Spirurina</taxon>
        <taxon>Spiruromorpha</taxon>
        <taxon>Spiruroidea</taxon>
        <taxon>Gongylonematidae</taxon>
        <taxon>Gongylonema</taxon>
    </lineage>
</organism>
<proteinExistence type="predicted"/>
<sequence>LLGAIRCLLENIPAKDELLRCQVELNVKRNELARLQKRAKITKELFEMVDLTKQRMTTLRKRLRPCASPSLLQMATEMESILNDVIIAIHQAEPCTPSKVNRAIPQHYVARRPSISPLRIQQRRVWDHCGDDKHEMLLNISAPHDNSISIVNFGLFAKFEENQTSTPIKPKSKTIKDNQNIKPSEWKTGFRPFERINRLNERKIVGSLSHLEKDS</sequence>
<dbReference type="WBParaSite" id="GPUH_0001887301-mRNA-1">
    <property type="protein sequence ID" value="GPUH_0001887301-mRNA-1"/>
    <property type="gene ID" value="GPUH_0001887301"/>
</dbReference>
<reference evidence="2" key="1">
    <citation type="submission" date="2016-06" db="UniProtKB">
        <authorList>
            <consortium name="WormBaseParasite"/>
        </authorList>
    </citation>
    <scope>IDENTIFICATION</scope>
</reference>
<accession>A0A183ED07</accession>
<name>A0A183ED07_9BILA</name>
<evidence type="ECO:0000256" key="1">
    <source>
        <dbReference type="SAM" id="Coils"/>
    </source>
</evidence>